<proteinExistence type="predicted"/>
<gene>
    <name evidence="2" type="ORF">CR513_03870</name>
</gene>
<keyword evidence="3" id="KW-1185">Reference proteome</keyword>
<organism evidence="2 3">
    <name type="scientific">Mucuna pruriens</name>
    <name type="common">Velvet bean</name>
    <name type="synonym">Dolichos pruriens</name>
    <dbReference type="NCBI Taxonomy" id="157652"/>
    <lineage>
        <taxon>Eukaryota</taxon>
        <taxon>Viridiplantae</taxon>
        <taxon>Streptophyta</taxon>
        <taxon>Embryophyta</taxon>
        <taxon>Tracheophyta</taxon>
        <taxon>Spermatophyta</taxon>
        <taxon>Magnoliopsida</taxon>
        <taxon>eudicotyledons</taxon>
        <taxon>Gunneridae</taxon>
        <taxon>Pentapetalae</taxon>
        <taxon>rosids</taxon>
        <taxon>fabids</taxon>
        <taxon>Fabales</taxon>
        <taxon>Fabaceae</taxon>
        <taxon>Papilionoideae</taxon>
        <taxon>50 kb inversion clade</taxon>
        <taxon>NPAAA clade</taxon>
        <taxon>indigoferoid/millettioid clade</taxon>
        <taxon>Phaseoleae</taxon>
        <taxon>Mucuna</taxon>
    </lineage>
</organism>
<dbReference type="Proteomes" id="UP000257109">
    <property type="component" value="Unassembled WGS sequence"/>
</dbReference>
<evidence type="ECO:0000313" key="2">
    <source>
        <dbReference type="EMBL" id="RDY11463.1"/>
    </source>
</evidence>
<dbReference type="AlphaFoldDB" id="A0A371I8T5"/>
<accession>A0A371I8T5</accession>
<evidence type="ECO:0000256" key="1">
    <source>
        <dbReference type="SAM" id="MobiDB-lite"/>
    </source>
</evidence>
<feature type="non-terminal residue" evidence="2">
    <location>
        <position position="1"/>
    </location>
</feature>
<protein>
    <submittedName>
        <fullName evidence="2">Uncharacterized protein</fullName>
    </submittedName>
</protein>
<dbReference type="EMBL" id="QJKJ01000636">
    <property type="protein sequence ID" value="RDY11463.1"/>
    <property type="molecule type" value="Genomic_DNA"/>
</dbReference>
<sequence>MVLQRGLSRSRRCRPRIRKPKVVRGDQLSETESSPTLLRLSKIESSLTLLRPCLCLVETKSDPSLPRPDRHPSRPSTSRHLTLSAWSHMEKKGEQYAKHANKRKRKVLFKEGDLIWVHLRKERYLSSKSEANFSLREDDAYMEGHGHIPHEGFKEMETPILEGQGQGEDSRKGNKSFLNNYDGQWVSGKSFVVWSVAPIDT</sequence>
<name>A0A371I8T5_MUCPR</name>
<comment type="caution">
    <text evidence="2">The sequence shown here is derived from an EMBL/GenBank/DDBJ whole genome shotgun (WGS) entry which is preliminary data.</text>
</comment>
<evidence type="ECO:0000313" key="3">
    <source>
        <dbReference type="Proteomes" id="UP000257109"/>
    </source>
</evidence>
<feature type="region of interest" description="Disordered" evidence="1">
    <location>
        <begin position="61"/>
        <end position="81"/>
    </location>
</feature>
<reference evidence="2" key="1">
    <citation type="submission" date="2018-05" db="EMBL/GenBank/DDBJ databases">
        <title>Draft genome of Mucuna pruriens seed.</title>
        <authorList>
            <person name="Nnadi N.E."/>
            <person name="Vos R."/>
            <person name="Hasami M.H."/>
            <person name="Devisetty U.K."/>
            <person name="Aguiy J.C."/>
        </authorList>
    </citation>
    <scope>NUCLEOTIDE SEQUENCE [LARGE SCALE GENOMIC DNA]</scope>
    <source>
        <strain evidence="2">JCA_2017</strain>
    </source>
</reference>